<dbReference type="PANTHER" id="PTHR22805:SF2">
    <property type="entry name" value="WD REPEAT-CONTAINING PROTEIN 41"/>
    <property type="match status" value="1"/>
</dbReference>
<evidence type="ECO:0000256" key="1">
    <source>
        <dbReference type="ARBA" id="ARBA00022574"/>
    </source>
</evidence>
<dbReference type="STRING" id="7897.ENSLACP00000017003"/>
<dbReference type="SMART" id="SM00320">
    <property type="entry name" value="WD40"/>
    <property type="match status" value="6"/>
</dbReference>
<dbReference type="EMBL" id="AFYH01041013">
    <property type="status" value="NOT_ANNOTATED_CDS"/>
    <property type="molecule type" value="Genomic_DNA"/>
</dbReference>
<dbReference type="PROSITE" id="PS50294">
    <property type="entry name" value="WD_REPEATS_REGION"/>
    <property type="match status" value="1"/>
</dbReference>
<dbReference type="EMBL" id="AFYH01041011">
    <property type="status" value="NOT_ANNOTATED_CDS"/>
    <property type="molecule type" value="Genomic_DNA"/>
</dbReference>
<dbReference type="InterPro" id="IPR036322">
    <property type="entry name" value="WD40_repeat_dom_sf"/>
</dbReference>
<keyword evidence="2" id="KW-0677">Repeat</keyword>
<dbReference type="GO" id="GO:0010506">
    <property type="term" value="P:regulation of autophagy"/>
    <property type="evidence" value="ECO:0007669"/>
    <property type="project" value="InterPro"/>
</dbReference>
<reference evidence="5" key="1">
    <citation type="submission" date="2011-08" db="EMBL/GenBank/DDBJ databases">
        <title>The draft genome of Latimeria chalumnae.</title>
        <authorList>
            <person name="Di Palma F."/>
            <person name="Alfoldi J."/>
            <person name="Johnson J."/>
            <person name="Berlin A."/>
            <person name="Gnerre S."/>
            <person name="Jaffe D."/>
            <person name="MacCallum I."/>
            <person name="Young S."/>
            <person name="Walker B.J."/>
            <person name="Lander E."/>
            <person name="Lindblad-Toh K."/>
        </authorList>
    </citation>
    <scope>NUCLEOTIDE SEQUENCE [LARGE SCALE GENOMIC DNA]</scope>
    <source>
        <strain evidence="5">Wild caught</strain>
    </source>
</reference>
<keyword evidence="5" id="KW-1185">Reference proteome</keyword>
<keyword evidence="1 3" id="KW-0853">WD repeat</keyword>
<dbReference type="EMBL" id="AFYH01041012">
    <property type="status" value="NOT_ANNOTATED_CDS"/>
    <property type="molecule type" value="Genomic_DNA"/>
</dbReference>
<dbReference type="Gene3D" id="2.130.10.10">
    <property type="entry name" value="YVTN repeat-like/Quinoprotein amine dehydrogenase"/>
    <property type="match status" value="2"/>
</dbReference>
<dbReference type="PROSITE" id="PS00678">
    <property type="entry name" value="WD_REPEATS_1"/>
    <property type="match status" value="2"/>
</dbReference>
<organism evidence="4 5">
    <name type="scientific">Latimeria chalumnae</name>
    <name type="common">Coelacanth</name>
    <dbReference type="NCBI Taxonomy" id="7897"/>
    <lineage>
        <taxon>Eukaryota</taxon>
        <taxon>Metazoa</taxon>
        <taxon>Chordata</taxon>
        <taxon>Craniata</taxon>
        <taxon>Vertebrata</taxon>
        <taxon>Euteleostomi</taxon>
        <taxon>Coelacanthiformes</taxon>
        <taxon>Coelacanthidae</taxon>
        <taxon>Latimeria</taxon>
    </lineage>
</organism>
<dbReference type="EMBL" id="AFYH01041014">
    <property type="status" value="NOT_ANNOTATED_CDS"/>
    <property type="molecule type" value="Genomic_DNA"/>
</dbReference>
<dbReference type="Proteomes" id="UP000008672">
    <property type="component" value="Unassembled WGS sequence"/>
</dbReference>
<dbReference type="KEGG" id="lcm:102351568"/>
<dbReference type="HOGENOM" id="CLU_047570_0_0_1"/>
<dbReference type="InParanoid" id="H3B532"/>
<dbReference type="GeneID" id="102351568"/>
<dbReference type="Pfam" id="PF25178">
    <property type="entry name" value="Beta-prop_WDR41"/>
    <property type="match status" value="1"/>
</dbReference>
<name>H3B532_LATCH</name>
<dbReference type="Bgee" id="ENSLACG00000014972">
    <property type="expression patterns" value="Expressed in chordate pharynx and 6 other cell types or tissues"/>
</dbReference>
<feature type="repeat" description="WD" evidence="3">
    <location>
        <begin position="79"/>
        <end position="127"/>
    </location>
</feature>
<dbReference type="PANTHER" id="PTHR22805">
    <property type="entry name" value="WDR41-RELATED"/>
    <property type="match status" value="1"/>
</dbReference>
<dbReference type="InterPro" id="IPR020472">
    <property type="entry name" value="WD40_PAC1"/>
</dbReference>
<evidence type="ECO:0000256" key="3">
    <source>
        <dbReference type="PROSITE-ProRule" id="PRU00221"/>
    </source>
</evidence>
<dbReference type="RefSeq" id="XP_005992689.1">
    <property type="nucleotide sequence ID" value="XM_005992627.3"/>
</dbReference>
<feature type="repeat" description="WD" evidence="3">
    <location>
        <begin position="318"/>
        <end position="358"/>
    </location>
</feature>
<dbReference type="SUPFAM" id="SSF50978">
    <property type="entry name" value="WD40 repeat-like"/>
    <property type="match status" value="1"/>
</dbReference>
<proteinExistence type="predicted"/>
<dbReference type="CTD" id="55255"/>
<dbReference type="PROSITE" id="PS50082">
    <property type="entry name" value="WD_REPEATS_2"/>
    <property type="match status" value="3"/>
</dbReference>
<dbReference type="Ensembl" id="ENSLACT00000017124.1">
    <property type="protein sequence ID" value="ENSLACP00000017003.1"/>
    <property type="gene ID" value="ENSLACG00000014972.1"/>
</dbReference>
<feature type="repeat" description="WD" evidence="3">
    <location>
        <begin position="56"/>
        <end position="78"/>
    </location>
</feature>
<dbReference type="eggNOG" id="ENOG502QURA">
    <property type="taxonomic scope" value="Eukaryota"/>
</dbReference>
<dbReference type="OrthoDB" id="273067at2759"/>
<dbReference type="RefSeq" id="XP_005992690.1">
    <property type="nucleotide sequence ID" value="XM_005992628.3"/>
</dbReference>
<sequence length="456" mass="50771">MLRWLLGGREPQGLVEKSQVLAIGDEQPKNPYTELQVLKGHCDIVRFLVRIDAFRFVSAGDDGIIFLWNVQTGERLLELHGHAQQITAIAAFPRESTSEPQSPLLLTASTDKTVIVWDIDSGRQLHSVSDFRSSVKCLTVLERLGLWLAGGSDLSVWNRDAELLCKTDNFVDAGICAIIEVPKNCIVVAVGKELIIFSLTVPSSECQNWDICEVRRLFQHQDTIRALANVNDLTFASGSHIGELIVWDALSWTIRAWEQNFWDTSPQPDAQPAIKMSQNLNEISIQCLTSDQECIIAAVGRGIYVYSLQNKRVIAHQKTAHDSNVLHIAKLQNSQLVSCSEDGSVRIWELSEPHQSPTESASSGLFSMWGFGKPSRQAGQLAKKTQDCIAFQTLELTGDLIGHSGAVQMFLYFKDHGLVTCSSDQLIILWKNGEKESKLRSLSLFQKLERDNGLQS</sequence>
<dbReference type="InterPro" id="IPR040102">
    <property type="entry name" value="WDR41"/>
</dbReference>
<dbReference type="PRINTS" id="PR00320">
    <property type="entry name" value="GPROTEINBRPT"/>
</dbReference>
<gene>
    <name evidence="4" type="primary">WDR41</name>
</gene>
<protein>
    <submittedName>
        <fullName evidence="4">WD repeat domain 41</fullName>
    </submittedName>
</protein>
<dbReference type="InterPro" id="IPR001680">
    <property type="entry name" value="WD40_rpt"/>
</dbReference>
<evidence type="ECO:0000313" key="4">
    <source>
        <dbReference type="Ensembl" id="ENSLACP00000017003.1"/>
    </source>
</evidence>
<dbReference type="EMBL" id="AFYH01041009">
    <property type="status" value="NOT_ANNOTATED_CDS"/>
    <property type="molecule type" value="Genomic_DNA"/>
</dbReference>
<evidence type="ECO:0000313" key="5">
    <source>
        <dbReference type="Proteomes" id="UP000008672"/>
    </source>
</evidence>
<dbReference type="EMBL" id="AFYH01041010">
    <property type="status" value="NOT_ANNOTATED_CDS"/>
    <property type="molecule type" value="Genomic_DNA"/>
</dbReference>
<dbReference type="FunCoup" id="H3B532">
    <property type="interactions" value="1152"/>
</dbReference>
<dbReference type="GO" id="GO:0005765">
    <property type="term" value="C:lysosomal membrane"/>
    <property type="evidence" value="ECO:0007669"/>
    <property type="project" value="TreeGrafter"/>
</dbReference>
<reference evidence="4" key="2">
    <citation type="submission" date="2025-08" db="UniProtKB">
        <authorList>
            <consortium name="Ensembl"/>
        </authorList>
    </citation>
    <scope>IDENTIFICATION</scope>
</reference>
<reference evidence="4" key="3">
    <citation type="submission" date="2025-09" db="UniProtKB">
        <authorList>
            <consortium name="Ensembl"/>
        </authorList>
    </citation>
    <scope>IDENTIFICATION</scope>
</reference>
<dbReference type="GeneTree" id="ENSGT00390000017026"/>
<evidence type="ECO:0000256" key="2">
    <source>
        <dbReference type="ARBA" id="ARBA00022737"/>
    </source>
</evidence>
<dbReference type="AlphaFoldDB" id="H3B532"/>
<dbReference type="InterPro" id="IPR015943">
    <property type="entry name" value="WD40/YVTN_repeat-like_dom_sf"/>
</dbReference>
<accession>H3B532</accession>
<dbReference type="OMA" id="VCLWNAQ"/>
<dbReference type="InterPro" id="IPR019775">
    <property type="entry name" value="WD40_repeat_CS"/>
</dbReference>